<evidence type="ECO:0000313" key="1">
    <source>
        <dbReference type="EMBL" id="MBE9065146.1"/>
    </source>
</evidence>
<sequence length="104" mass="11521">MVSDQTQGLTPDELFQELKSIDDEITQLNERLEVLAKLRLQAGRTLVARAIDIESPVEPCGLIDIGDTCYFYALNLVSDCVSHFIEVPELRGASDTRPTVQPST</sequence>
<dbReference type="RefSeq" id="WP_193989858.1">
    <property type="nucleotide sequence ID" value="NZ_JADEXP010000002.1"/>
</dbReference>
<dbReference type="AlphaFoldDB" id="A0A928X0H7"/>
<proteinExistence type="predicted"/>
<name>A0A928X0H7_LEPEC</name>
<dbReference type="EMBL" id="JADEXP010000002">
    <property type="protein sequence ID" value="MBE9065146.1"/>
    <property type="molecule type" value="Genomic_DNA"/>
</dbReference>
<dbReference type="Proteomes" id="UP000615026">
    <property type="component" value="Unassembled WGS sequence"/>
</dbReference>
<protein>
    <submittedName>
        <fullName evidence="1">Uncharacterized protein</fullName>
    </submittedName>
</protein>
<comment type="caution">
    <text evidence="1">The sequence shown here is derived from an EMBL/GenBank/DDBJ whole genome shotgun (WGS) entry which is preliminary data.</text>
</comment>
<organism evidence="1 2">
    <name type="scientific">Leptolyngbya cf. ectocarpi LEGE 11479</name>
    <dbReference type="NCBI Taxonomy" id="1828722"/>
    <lineage>
        <taxon>Bacteria</taxon>
        <taxon>Bacillati</taxon>
        <taxon>Cyanobacteriota</taxon>
        <taxon>Cyanophyceae</taxon>
        <taxon>Leptolyngbyales</taxon>
        <taxon>Leptolyngbyaceae</taxon>
        <taxon>Leptolyngbya group</taxon>
        <taxon>Leptolyngbya</taxon>
    </lineage>
</organism>
<accession>A0A928X0H7</accession>
<keyword evidence="2" id="KW-1185">Reference proteome</keyword>
<gene>
    <name evidence="1" type="ORF">IQ260_00570</name>
</gene>
<reference evidence="1" key="1">
    <citation type="submission" date="2020-10" db="EMBL/GenBank/DDBJ databases">
        <authorList>
            <person name="Castelo-Branco R."/>
            <person name="Eusebio N."/>
            <person name="Adriana R."/>
            <person name="Vieira A."/>
            <person name="Brugerolle De Fraissinette N."/>
            <person name="Rezende De Castro R."/>
            <person name="Schneider M.P."/>
            <person name="Vasconcelos V."/>
            <person name="Leao P.N."/>
        </authorList>
    </citation>
    <scope>NUCLEOTIDE SEQUENCE</scope>
    <source>
        <strain evidence="1">LEGE 11479</strain>
    </source>
</reference>
<evidence type="ECO:0000313" key="2">
    <source>
        <dbReference type="Proteomes" id="UP000615026"/>
    </source>
</evidence>